<evidence type="ECO:0000256" key="5">
    <source>
        <dbReference type="ARBA" id="ARBA00038359"/>
    </source>
</evidence>
<reference evidence="9" key="1">
    <citation type="submission" date="2021-05" db="EMBL/GenBank/DDBJ databases">
        <authorList>
            <person name="Stam R."/>
        </authorList>
    </citation>
    <scope>NUCLEOTIDE SEQUENCE</scope>
    <source>
        <strain evidence="9">CS162</strain>
    </source>
</reference>
<name>A0A8J2MW21_9PLEO</name>
<comment type="subcellular location">
    <subcellularLocation>
        <location evidence="1">Membrane</location>
        <topology evidence="1">Multi-pass membrane protein</topology>
    </subcellularLocation>
</comment>
<evidence type="ECO:0000256" key="6">
    <source>
        <dbReference type="SAM" id="MobiDB-lite"/>
    </source>
</evidence>
<comment type="caution">
    <text evidence="9">The sequence shown here is derived from an EMBL/GenBank/DDBJ whole genome shotgun (WGS) entry which is preliminary data.</text>
</comment>
<feature type="domain" description="Rhodopsin" evidence="8">
    <location>
        <begin position="102"/>
        <end position="243"/>
    </location>
</feature>
<evidence type="ECO:0000256" key="4">
    <source>
        <dbReference type="ARBA" id="ARBA00023136"/>
    </source>
</evidence>
<dbReference type="GO" id="GO:0016020">
    <property type="term" value="C:membrane"/>
    <property type="evidence" value="ECO:0007669"/>
    <property type="project" value="UniProtKB-SubCell"/>
</dbReference>
<dbReference type="InterPro" id="IPR052337">
    <property type="entry name" value="SAT4-like"/>
</dbReference>
<keyword evidence="4 7" id="KW-0472">Membrane</keyword>
<gene>
    <name evidence="9" type="ORF">ALTATR162_LOCUS1613</name>
</gene>
<accession>A0A8J2MW21</accession>
<dbReference type="EMBL" id="CAJRGZ010000015">
    <property type="protein sequence ID" value="CAG5144845.1"/>
    <property type="molecule type" value="Genomic_DNA"/>
</dbReference>
<evidence type="ECO:0000256" key="1">
    <source>
        <dbReference type="ARBA" id="ARBA00004141"/>
    </source>
</evidence>
<sequence>MYNPFTTEAWIEYAVGMVIILCRIIARCRQIGLNWDGDDYFAVLCALFFTAELVMLELIGRYGSITGMSNEIALELTPEQTQRIVVGSKCLLAGWILLNLQQRNLVKITGAVCIAAYIATIIVYLTHCHPIHRLWQVYPYPDDDCALNISKYLALVVTNVTTDLMILFIPMPLLWSVRLPLQRKLLYGFWLCTGIFIMTATLLRCILCLQDVSQINVGTIWSIRETFVGIIAVNAPILKPFFTQAKKAVSSGKPSHDSSGNALPDSLRLSHVERKGKKRTVHEITNMDTTMNESEEHIISPVGRACSDTSSRDERGEV</sequence>
<dbReference type="PANTHER" id="PTHR33048:SF47">
    <property type="entry name" value="INTEGRAL MEMBRANE PROTEIN-RELATED"/>
    <property type="match status" value="1"/>
</dbReference>
<feature type="transmembrane region" description="Helical" evidence="7">
    <location>
        <begin position="12"/>
        <end position="28"/>
    </location>
</feature>
<proteinExistence type="inferred from homology"/>
<organism evidence="9 10">
    <name type="scientific">Alternaria atra</name>
    <dbReference type="NCBI Taxonomy" id="119953"/>
    <lineage>
        <taxon>Eukaryota</taxon>
        <taxon>Fungi</taxon>
        <taxon>Dikarya</taxon>
        <taxon>Ascomycota</taxon>
        <taxon>Pezizomycotina</taxon>
        <taxon>Dothideomycetes</taxon>
        <taxon>Pleosporomycetidae</taxon>
        <taxon>Pleosporales</taxon>
        <taxon>Pleosporineae</taxon>
        <taxon>Pleosporaceae</taxon>
        <taxon>Alternaria</taxon>
        <taxon>Alternaria sect. Ulocladioides</taxon>
    </lineage>
</organism>
<feature type="transmembrane region" description="Helical" evidence="7">
    <location>
        <begin position="185"/>
        <end position="203"/>
    </location>
</feature>
<comment type="similarity">
    <text evidence="5">Belongs to the SAT4 family.</text>
</comment>
<dbReference type="RefSeq" id="XP_043165146.1">
    <property type="nucleotide sequence ID" value="XM_043309211.1"/>
</dbReference>
<feature type="transmembrane region" description="Helical" evidence="7">
    <location>
        <begin position="152"/>
        <end position="173"/>
    </location>
</feature>
<keyword evidence="2 7" id="KW-0812">Transmembrane</keyword>
<dbReference type="Pfam" id="PF20684">
    <property type="entry name" value="Fung_rhodopsin"/>
    <property type="match status" value="1"/>
</dbReference>
<evidence type="ECO:0000313" key="9">
    <source>
        <dbReference type="EMBL" id="CAG5144845.1"/>
    </source>
</evidence>
<dbReference type="Proteomes" id="UP000676310">
    <property type="component" value="Unassembled WGS sequence"/>
</dbReference>
<evidence type="ECO:0000256" key="2">
    <source>
        <dbReference type="ARBA" id="ARBA00022692"/>
    </source>
</evidence>
<evidence type="ECO:0000313" key="10">
    <source>
        <dbReference type="Proteomes" id="UP000676310"/>
    </source>
</evidence>
<feature type="region of interest" description="Disordered" evidence="6">
    <location>
        <begin position="286"/>
        <end position="318"/>
    </location>
</feature>
<protein>
    <recommendedName>
        <fullName evidence="8">Rhodopsin domain-containing protein</fullName>
    </recommendedName>
</protein>
<dbReference type="InterPro" id="IPR049326">
    <property type="entry name" value="Rhodopsin_dom_fungi"/>
</dbReference>
<dbReference type="GeneID" id="67012967"/>
<evidence type="ECO:0000256" key="7">
    <source>
        <dbReference type="SAM" id="Phobius"/>
    </source>
</evidence>
<dbReference type="OrthoDB" id="2988756at2759"/>
<keyword evidence="10" id="KW-1185">Reference proteome</keyword>
<evidence type="ECO:0000259" key="8">
    <source>
        <dbReference type="Pfam" id="PF20684"/>
    </source>
</evidence>
<dbReference type="AlphaFoldDB" id="A0A8J2MW21"/>
<feature type="transmembrane region" description="Helical" evidence="7">
    <location>
        <begin position="40"/>
        <end position="60"/>
    </location>
</feature>
<keyword evidence="3 7" id="KW-1133">Transmembrane helix</keyword>
<dbReference type="PANTHER" id="PTHR33048">
    <property type="entry name" value="PTH11-LIKE INTEGRAL MEMBRANE PROTEIN (AFU_ORTHOLOGUE AFUA_5G11245)"/>
    <property type="match status" value="1"/>
</dbReference>
<evidence type="ECO:0000256" key="3">
    <source>
        <dbReference type="ARBA" id="ARBA00022989"/>
    </source>
</evidence>
<feature type="transmembrane region" description="Helical" evidence="7">
    <location>
        <begin position="110"/>
        <end position="132"/>
    </location>
</feature>